<reference evidence="10" key="1">
    <citation type="journal article" date="2019" name="Int. J. Syst. Evol. Microbiol.">
        <title>The Global Catalogue of Microorganisms (GCM) 10K type strain sequencing project: providing services to taxonomists for standard genome sequencing and annotation.</title>
        <authorList>
            <consortium name="The Broad Institute Genomics Platform"/>
            <consortium name="The Broad Institute Genome Sequencing Center for Infectious Disease"/>
            <person name="Wu L."/>
            <person name="Ma J."/>
        </authorList>
    </citation>
    <scope>NUCLEOTIDE SEQUENCE [LARGE SCALE GENOMIC DNA]</scope>
    <source>
        <strain evidence="10">NBRC 101365</strain>
    </source>
</reference>
<feature type="transmembrane region" description="Helical" evidence="8">
    <location>
        <begin position="214"/>
        <end position="239"/>
    </location>
</feature>
<evidence type="ECO:0000256" key="2">
    <source>
        <dbReference type="ARBA" id="ARBA00009773"/>
    </source>
</evidence>
<dbReference type="PANTHER" id="PTHR21716">
    <property type="entry name" value="TRANSMEMBRANE PROTEIN"/>
    <property type="match status" value="1"/>
</dbReference>
<dbReference type="PANTHER" id="PTHR21716:SF53">
    <property type="entry name" value="PERMEASE PERM-RELATED"/>
    <property type="match status" value="1"/>
</dbReference>
<evidence type="ECO:0000256" key="1">
    <source>
        <dbReference type="ARBA" id="ARBA00004651"/>
    </source>
</evidence>
<keyword evidence="10" id="KW-1185">Reference proteome</keyword>
<evidence type="ECO:0000256" key="6">
    <source>
        <dbReference type="ARBA" id="ARBA00022989"/>
    </source>
</evidence>
<comment type="caution">
    <text evidence="9">The sequence shown here is derived from an EMBL/GenBank/DDBJ whole genome shotgun (WGS) entry which is preliminary data.</text>
</comment>
<feature type="transmembrane region" description="Helical" evidence="8">
    <location>
        <begin position="60"/>
        <end position="81"/>
    </location>
</feature>
<dbReference type="Pfam" id="PF01594">
    <property type="entry name" value="AI-2E_transport"/>
    <property type="match status" value="1"/>
</dbReference>
<feature type="transmembrane region" description="Helical" evidence="8">
    <location>
        <begin position="129"/>
        <end position="149"/>
    </location>
</feature>
<dbReference type="EMBL" id="BSPC01000015">
    <property type="protein sequence ID" value="GLS18694.1"/>
    <property type="molecule type" value="Genomic_DNA"/>
</dbReference>
<keyword evidence="6 8" id="KW-1133">Transmembrane helix</keyword>
<feature type="transmembrane region" description="Helical" evidence="8">
    <location>
        <begin position="251"/>
        <end position="270"/>
    </location>
</feature>
<evidence type="ECO:0000256" key="8">
    <source>
        <dbReference type="SAM" id="Phobius"/>
    </source>
</evidence>
<sequence length="372" mass="39933">MSFQRQIYFWLGALALFIALIWLLQGMLFPFVGGLAIAYFLDPIADRLERLGLPRWAAASVILLCFIFILVLAILLLVPVLGDQFNGLRERLPSYVASLQRILAQLNQGWLGSLVGDRIQNIQKSLGDYVGQGAALLGTFLSSVLSSIWSGGQAVIGVASALIVTPVVAFYILLDWDGMIARVDSWLPRDHAEPIRGIFRDVDRAIAGFVRGQATVCVLLGLFYGSCLTFAGVSFGFLIGLCTGLASFIPYVGSILGFVVTLAVALVQVWPDWHLPVYVAIIFGLGQVLEGYVLSPRLVGGSVGLHPVWLMFSLLAAGSLFGFIGLLVAVPVAAAIGVLVRFALGRYLASSYYTGHVSAGHVAPPTPPDSPR</sequence>
<feature type="transmembrane region" description="Helical" evidence="8">
    <location>
        <begin position="155"/>
        <end position="174"/>
    </location>
</feature>
<dbReference type="RefSeq" id="WP_284311569.1">
    <property type="nucleotide sequence ID" value="NZ_BSPC01000015.1"/>
</dbReference>
<keyword evidence="7 8" id="KW-0472">Membrane</keyword>
<dbReference type="Proteomes" id="UP001156882">
    <property type="component" value="Unassembled WGS sequence"/>
</dbReference>
<dbReference type="InterPro" id="IPR002549">
    <property type="entry name" value="AI-2E-like"/>
</dbReference>
<keyword evidence="3" id="KW-0813">Transport</keyword>
<evidence type="ECO:0000313" key="10">
    <source>
        <dbReference type="Proteomes" id="UP001156882"/>
    </source>
</evidence>
<evidence type="ECO:0000256" key="3">
    <source>
        <dbReference type="ARBA" id="ARBA00022448"/>
    </source>
</evidence>
<evidence type="ECO:0000256" key="5">
    <source>
        <dbReference type="ARBA" id="ARBA00022692"/>
    </source>
</evidence>
<gene>
    <name evidence="9" type="ORF">GCM10007874_17110</name>
</gene>
<proteinExistence type="inferred from homology"/>
<feature type="transmembrane region" description="Helical" evidence="8">
    <location>
        <begin position="277"/>
        <end position="295"/>
    </location>
</feature>
<evidence type="ECO:0000313" key="9">
    <source>
        <dbReference type="EMBL" id="GLS18694.1"/>
    </source>
</evidence>
<comment type="subcellular location">
    <subcellularLocation>
        <location evidence="1">Cell membrane</location>
        <topology evidence="1">Multi-pass membrane protein</topology>
    </subcellularLocation>
</comment>
<evidence type="ECO:0000256" key="4">
    <source>
        <dbReference type="ARBA" id="ARBA00022475"/>
    </source>
</evidence>
<feature type="transmembrane region" description="Helical" evidence="8">
    <location>
        <begin position="7"/>
        <end position="40"/>
    </location>
</feature>
<feature type="transmembrane region" description="Helical" evidence="8">
    <location>
        <begin position="307"/>
        <end position="340"/>
    </location>
</feature>
<name>A0ABQ6CFY1_9HYPH</name>
<accession>A0ABQ6CFY1</accession>
<keyword evidence="5 8" id="KW-0812">Transmembrane</keyword>
<protein>
    <submittedName>
        <fullName evidence="9">AI-2E family transporter</fullName>
    </submittedName>
</protein>
<keyword evidence="4" id="KW-1003">Cell membrane</keyword>
<evidence type="ECO:0000256" key="7">
    <source>
        <dbReference type="ARBA" id="ARBA00023136"/>
    </source>
</evidence>
<organism evidence="9 10">
    <name type="scientific">Labrys miyagiensis</name>
    <dbReference type="NCBI Taxonomy" id="346912"/>
    <lineage>
        <taxon>Bacteria</taxon>
        <taxon>Pseudomonadati</taxon>
        <taxon>Pseudomonadota</taxon>
        <taxon>Alphaproteobacteria</taxon>
        <taxon>Hyphomicrobiales</taxon>
        <taxon>Xanthobacteraceae</taxon>
        <taxon>Labrys</taxon>
    </lineage>
</organism>
<comment type="similarity">
    <text evidence="2">Belongs to the autoinducer-2 exporter (AI-2E) (TC 2.A.86) family.</text>
</comment>